<accession>A0AAD2D1C6</accession>
<dbReference type="PANTHER" id="PTHR42673:SF4">
    <property type="entry name" value="MALEYLACETOACETATE ISOMERASE"/>
    <property type="match status" value="1"/>
</dbReference>
<dbReference type="GO" id="GO:0006749">
    <property type="term" value="P:glutathione metabolic process"/>
    <property type="evidence" value="ECO:0007669"/>
    <property type="project" value="TreeGrafter"/>
</dbReference>
<dbReference type="PROSITE" id="PS50404">
    <property type="entry name" value="GST_NTER"/>
    <property type="match status" value="1"/>
</dbReference>
<organism evidence="2 3">
    <name type="scientific">Euplotes crassus</name>
    <dbReference type="NCBI Taxonomy" id="5936"/>
    <lineage>
        <taxon>Eukaryota</taxon>
        <taxon>Sar</taxon>
        <taxon>Alveolata</taxon>
        <taxon>Ciliophora</taxon>
        <taxon>Intramacronucleata</taxon>
        <taxon>Spirotrichea</taxon>
        <taxon>Hypotrichia</taxon>
        <taxon>Euplotida</taxon>
        <taxon>Euplotidae</taxon>
        <taxon>Moneuplotes</taxon>
    </lineage>
</organism>
<dbReference type="GO" id="GO:0016034">
    <property type="term" value="F:maleylacetoacetate isomerase activity"/>
    <property type="evidence" value="ECO:0007669"/>
    <property type="project" value="TreeGrafter"/>
</dbReference>
<comment type="caution">
    <text evidence="2">The sequence shown here is derived from an EMBL/GenBank/DDBJ whole genome shotgun (WGS) entry which is preliminary data.</text>
</comment>
<dbReference type="Proteomes" id="UP001295684">
    <property type="component" value="Unassembled WGS sequence"/>
</dbReference>
<evidence type="ECO:0000313" key="3">
    <source>
        <dbReference type="Proteomes" id="UP001295684"/>
    </source>
</evidence>
<evidence type="ECO:0000313" key="2">
    <source>
        <dbReference type="EMBL" id="CAI2376357.1"/>
    </source>
</evidence>
<dbReference type="GO" id="GO:0006559">
    <property type="term" value="P:L-phenylalanine catabolic process"/>
    <property type="evidence" value="ECO:0007669"/>
    <property type="project" value="TreeGrafter"/>
</dbReference>
<keyword evidence="3" id="KW-1185">Reference proteome</keyword>
<dbReference type="AlphaFoldDB" id="A0AAD2D1C6"/>
<dbReference type="SUPFAM" id="SSF52833">
    <property type="entry name" value="Thioredoxin-like"/>
    <property type="match status" value="1"/>
</dbReference>
<dbReference type="PANTHER" id="PTHR42673">
    <property type="entry name" value="MALEYLACETOACETATE ISOMERASE"/>
    <property type="match status" value="1"/>
</dbReference>
<dbReference type="InterPro" id="IPR004045">
    <property type="entry name" value="Glutathione_S-Trfase_N"/>
</dbReference>
<gene>
    <name evidence="2" type="ORF">ECRASSUSDP1_LOCUS17726</name>
</gene>
<dbReference type="CDD" id="cd00570">
    <property type="entry name" value="GST_N_family"/>
    <property type="match status" value="1"/>
</dbReference>
<dbReference type="Gene3D" id="3.40.30.10">
    <property type="entry name" value="Glutaredoxin"/>
    <property type="match status" value="1"/>
</dbReference>
<evidence type="ECO:0000259" key="1">
    <source>
        <dbReference type="PROSITE" id="PS50404"/>
    </source>
</evidence>
<protein>
    <recommendedName>
        <fullName evidence="1">GST N-terminal domain-containing protein</fullName>
    </recommendedName>
</protein>
<reference evidence="2" key="1">
    <citation type="submission" date="2023-07" db="EMBL/GenBank/DDBJ databases">
        <authorList>
            <consortium name="AG Swart"/>
            <person name="Singh M."/>
            <person name="Singh A."/>
            <person name="Seah K."/>
            <person name="Emmerich C."/>
        </authorList>
    </citation>
    <scope>NUCLEOTIDE SEQUENCE</scope>
    <source>
        <strain evidence="2">DP1</strain>
    </source>
</reference>
<feature type="domain" description="GST N-terminal" evidence="1">
    <location>
        <begin position="4"/>
        <end position="85"/>
    </location>
</feature>
<dbReference type="GO" id="GO:0004364">
    <property type="term" value="F:glutathione transferase activity"/>
    <property type="evidence" value="ECO:0007669"/>
    <property type="project" value="TreeGrafter"/>
</dbReference>
<dbReference type="EMBL" id="CAMPGE010017914">
    <property type="protein sequence ID" value="CAI2376357.1"/>
    <property type="molecule type" value="Genomic_DNA"/>
</dbReference>
<name>A0AAD2D1C6_EUPCR</name>
<dbReference type="InterPro" id="IPR036249">
    <property type="entry name" value="Thioredoxin-like_sf"/>
</dbReference>
<proteinExistence type="predicted"/>
<dbReference type="Pfam" id="PF13417">
    <property type="entry name" value="GST_N_3"/>
    <property type="match status" value="1"/>
</dbReference>
<sequence length="94" mass="10935">MSKSKLTLYTNVFSPYSRTVMNILALLEIEHEEYVIDLLNGEQTSEWYKKINPKMKIPAIKDGDHCMGESIDICKYLVETRKLKTPAWPVDNQK</sequence>